<dbReference type="InterPro" id="IPR027482">
    <property type="entry name" value="Sec1-like_dom2"/>
</dbReference>
<dbReference type="Gene3D" id="1.25.40.60">
    <property type="match status" value="1"/>
</dbReference>
<dbReference type="Gene3D" id="3.90.830.10">
    <property type="entry name" value="Syntaxin Binding Protein 1, Chain A, domain 2"/>
    <property type="match status" value="1"/>
</dbReference>
<keyword evidence="2" id="KW-1185">Reference proteome</keyword>
<organism evidence="2 3">
    <name type="scientific">Crassostrea virginica</name>
    <name type="common">Eastern oyster</name>
    <dbReference type="NCBI Taxonomy" id="6565"/>
    <lineage>
        <taxon>Eukaryota</taxon>
        <taxon>Metazoa</taxon>
        <taxon>Spiralia</taxon>
        <taxon>Lophotrochozoa</taxon>
        <taxon>Mollusca</taxon>
        <taxon>Bivalvia</taxon>
        <taxon>Autobranchia</taxon>
        <taxon>Pteriomorphia</taxon>
        <taxon>Ostreida</taxon>
        <taxon>Ostreoidea</taxon>
        <taxon>Ostreidae</taxon>
        <taxon>Crassostrea</taxon>
    </lineage>
</organism>
<dbReference type="Gene3D" id="3.40.50.2060">
    <property type="match status" value="1"/>
</dbReference>
<dbReference type="OrthoDB" id="10251230at2759"/>
<name>A0A8B8BDN8_CRAVI</name>
<dbReference type="Gene3D" id="3.40.50.1910">
    <property type="match status" value="1"/>
</dbReference>
<dbReference type="InterPro" id="IPR036045">
    <property type="entry name" value="Sec1-like_sf"/>
</dbReference>
<dbReference type="InterPro" id="IPR043127">
    <property type="entry name" value="Sec-1-like_dom3a"/>
</dbReference>
<gene>
    <name evidence="3" type="primary">LOC111109095</name>
</gene>
<dbReference type="GO" id="GO:0016192">
    <property type="term" value="P:vesicle-mediated transport"/>
    <property type="evidence" value="ECO:0007669"/>
    <property type="project" value="InterPro"/>
</dbReference>
<dbReference type="PANTHER" id="PTHR11679">
    <property type="entry name" value="VESICLE PROTEIN SORTING-ASSOCIATED"/>
    <property type="match status" value="1"/>
</dbReference>
<protein>
    <submittedName>
        <fullName evidence="3">Sec1 family domain-containing protein 1-like</fullName>
    </submittedName>
</protein>
<dbReference type="InterPro" id="IPR001619">
    <property type="entry name" value="Sec1-like"/>
</dbReference>
<dbReference type="GeneID" id="111109095"/>
<dbReference type="SUPFAM" id="SSF56815">
    <property type="entry name" value="Sec1/munc18-like (SM) proteins"/>
    <property type="match status" value="1"/>
</dbReference>
<dbReference type="RefSeq" id="XP_022300894.1">
    <property type="nucleotide sequence ID" value="XM_022445186.1"/>
</dbReference>
<dbReference type="KEGG" id="cvn:111109095"/>
<dbReference type="Proteomes" id="UP000694844">
    <property type="component" value="Chromosome 1"/>
</dbReference>
<dbReference type="Pfam" id="PF00995">
    <property type="entry name" value="Sec1"/>
    <property type="match status" value="1"/>
</dbReference>
<comment type="similarity">
    <text evidence="1">Belongs to the STXBP/unc-18/SEC1 family.</text>
</comment>
<reference evidence="2" key="1">
    <citation type="submission" date="2024-06" db="UniProtKB">
        <authorList>
            <consortium name="RefSeq"/>
        </authorList>
    </citation>
    <scope>NUCLEOTIDE SEQUENCE [LARGE SCALE GENOMIC DNA]</scope>
</reference>
<dbReference type="AlphaFoldDB" id="A0A8B8BDN8"/>
<proteinExistence type="inferred from homology"/>
<sequence>MASSLREKQILALKRMLNFNVPATKATSTEPQWKVLVYDRFGQDIISPLLTVKELRDLGVTLHLKLHSERDPIPDVPAIYFVMPTDDNIRRIGQDFQNQLYETYYLNFISAISRQRLEEIASAAIHSNCVTQVSKVFDQYLNFISLEDDMFTLRHQDRDSISYYALNKGDVKDTEIEHIMDTIVDSLFSVFVTLGSVPIIRCPRGNAAEMVAEKLDKKLRENIRDARSSFFTNENIQAGQFSFQRPLLVLLDRNLDLATMLHHTWTYQALSHDVFDLQLNRVDIEETVESKTPAAGVVKKKKTYDLQPFDRFWQAQKGSPFPEVAEAVQVELDSYRTQEGEVKKLKAAMGIEGEDDSAISMLSNHTAKLTSTVSSLPELLERKRLIDQHTNIATALLEQIKARKLDVYFENEEKLMGKSVLDQSLMDMINDHECGTPQDKVRLFIIALLCGPPMSDAEIDQYLIALTGANCDTAAISYIRKWKAYTKMTAAPSQYGGGGTKTVGMFSKLMNQGSQFLMEGVKNLVIKKHNLPATRVVDALMDMKSMQDVDDFRYFDPKLLRSDSSAVPRNKSPFQEAYVFLVGGGNYIEYQNLVDYAKNKSNAGAPRKVVYGCSDLTSATQFLRQLERLGSEN</sequence>
<evidence type="ECO:0000256" key="1">
    <source>
        <dbReference type="ARBA" id="ARBA00009884"/>
    </source>
</evidence>
<dbReference type="PIRSF" id="PIRSF005715">
    <property type="entry name" value="VPS45_Sec1"/>
    <property type="match status" value="1"/>
</dbReference>
<accession>A0A8B8BDN8</accession>
<evidence type="ECO:0000313" key="3">
    <source>
        <dbReference type="RefSeq" id="XP_022300894.1"/>
    </source>
</evidence>
<dbReference type="FunFam" id="3.40.50.2060:FF:000002">
    <property type="entry name" value="sec1 family domain-containing protein 1"/>
    <property type="match status" value="1"/>
</dbReference>
<reference evidence="3" key="2">
    <citation type="submission" date="2025-08" db="UniProtKB">
        <authorList>
            <consortium name="RefSeq"/>
        </authorList>
    </citation>
    <scope>IDENTIFICATION</scope>
    <source>
        <tissue evidence="3">Whole sample</tissue>
    </source>
</reference>
<evidence type="ECO:0000313" key="2">
    <source>
        <dbReference type="Proteomes" id="UP000694844"/>
    </source>
</evidence>
<dbReference type="InterPro" id="IPR043154">
    <property type="entry name" value="Sec-1-like_dom1"/>
</dbReference>